<dbReference type="RefSeq" id="WP_110609207.1">
    <property type="nucleotide sequence ID" value="NZ_PDOD01000002.1"/>
</dbReference>
<dbReference type="OrthoDB" id="2361695at2"/>
<comment type="caution">
    <text evidence="1">The sequence shown here is derived from an EMBL/GenBank/DDBJ whole genome shotgun (WGS) entry which is preliminary data.</text>
</comment>
<dbReference type="EMBL" id="PDOD01000002">
    <property type="protein sequence ID" value="PYZ93177.1"/>
    <property type="molecule type" value="Genomic_DNA"/>
</dbReference>
<accession>A0A323TI11</accession>
<evidence type="ECO:0000313" key="1">
    <source>
        <dbReference type="EMBL" id="PYZ93177.1"/>
    </source>
</evidence>
<keyword evidence="2" id="KW-1185">Reference proteome</keyword>
<sequence length="84" mass="9615">MTERVLSLSTNEKNRESLAAMIEDIKSKLHIVNGAAIKPEHFSYEKYDDIEEIHTMVMKKDRFSVSELDAIVSELGSMKDRKGE</sequence>
<dbReference type="AlphaFoldDB" id="A0A323TI11"/>
<protein>
    <submittedName>
        <fullName evidence="1">Uncharacterized protein</fullName>
    </submittedName>
</protein>
<reference evidence="1 2" key="1">
    <citation type="submission" date="2017-10" db="EMBL/GenBank/DDBJ databases">
        <title>Bacillus sp. nov., a halophilic bacterium isolated from a Keqin Lake.</title>
        <authorList>
            <person name="Wang H."/>
        </authorList>
    </citation>
    <scope>NUCLEOTIDE SEQUENCE [LARGE SCALE GENOMIC DNA]</scope>
    <source>
        <strain evidence="1 2">KQ-12</strain>
    </source>
</reference>
<organism evidence="1 2">
    <name type="scientific">Salipaludibacillus keqinensis</name>
    <dbReference type="NCBI Taxonomy" id="2045207"/>
    <lineage>
        <taxon>Bacteria</taxon>
        <taxon>Bacillati</taxon>
        <taxon>Bacillota</taxon>
        <taxon>Bacilli</taxon>
        <taxon>Bacillales</taxon>
        <taxon>Bacillaceae</taxon>
    </lineage>
</organism>
<name>A0A323TI11_9BACI</name>
<proteinExistence type="predicted"/>
<dbReference type="Proteomes" id="UP000248214">
    <property type="component" value="Unassembled WGS sequence"/>
</dbReference>
<gene>
    <name evidence="1" type="ORF">CR194_08230</name>
</gene>
<dbReference type="InterPro" id="IPR009507">
    <property type="entry name" value="UPF0435"/>
</dbReference>
<dbReference type="Pfam" id="PF06569">
    <property type="entry name" value="DUF1128"/>
    <property type="match status" value="1"/>
</dbReference>
<evidence type="ECO:0000313" key="2">
    <source>
        <dbReference type="Proteomes" id="UP000248214"/>
    </source>
</evidence>